<reference evidence="2" key="1">
    <citation type="submission" date="2016-11" db="EMBL/GenBank/DDBJ databases">
        <title>The genome of Nicotiana attenuata.</title>
        <authorList>
            <person name="Xu S."/>
            <person name="Brockmoeller T."/>
            <person name="Gaquerel E."/>
            <person name="Navarro A."/>
            <person name="Kuhl H."/>
            <person name="Gase K."/>
            <person name="Ling Z."/>
            <person name="Zhou W."/>
            <person name="Kreitzer C."/>
            <person name="Stanke M."/>
            <person name="Tang H."/>
            <person name="Lyons E."/>
            <person name="Pandey P."/>
            <person name="Pandey S.P."/>
            <person name="Timmermann B."/>
            <person name="Baldwin I.T."/>
        </authorList>
    </citation>
    <scope>NUCLEOTIDE SEQUENCE [LARGE SCALE GENOMIC DNA]</scope>
    <source>
        <strain evidence="2">UT</strain>
    </source>
</reference>
<keyword evidence="1" id="KW-0812">Transmembrane</keyword>
<proteinExistence type="predicted"/>
<feature type="transmembrane region" description="Helical" evidence="1">
    <location>
        <begin position="18"/>
        <end position="42"/>
    </location>
</feature>
<dbReference type="STRING" id="49451.A0A1J6IUY7"/>
<dbReference type="Gramene" id="OIT08092">
    <property type="protein sequence ID" value="OIT08092"/>
    <property type="gene ID" value="A4A49_05825"/>
</dbReference>
<dbReference type="EMBL" id="MJEQ01037183">
    <property type="protein sequence ID" value="OIT08092.1"/>
    <property type="molecule type" value="Genomic_DNA"/>
</dbReference>
<dbReference type="Proteomes" id="UP000187609">
    <property type="component" value="Unassembled WGS sequence"/>
</dbReference>
<evidence type="ECO:0000313" key="2">
    <source>
        <dbReference type="EMBL" id="OIT08092.1"/>
    </source>
</evidence>
<gene>
    <name evidence="2" type="ORF">A4A49_05825</name>
</gene>
<sequence>MEPAAPQAQKKDVAGECIFTVMMLVFPVIVFRSANSLIFGDYPDVMKRNLRKLIKGAIDFIALNHYMTVHVTDSSSSLETDIRDFSADATFSICMCIEKN</sequence>
<comment type="caution">
    <text evidence="2">The sequence shown here is derived from an EMBL/GenBank/DDBJ whole genome shotgun (WGS) entry which is preliminary data.</text>
</comment>
<dbReference type="Gene3D" id="3.20.20.80">
    <property type="entry name" value="Glycosidases"/>
    <property type="match status" value="1"/>
</dbReference>
<dbReference type="AlphaFoldDB" id="A0A1J6IUY7"/>
<protein>
    <submittedName>
        <fullName evidence="2">Uncharacterized protein</fullName>
    </submittedName>
</protein>
<keyword evidence="1" id="KW-0472">Membrane</keyword>
<keyword evidence="3" id="KW-1185">Reference proteome</keyword>
<keyword evidence="1" id="KW-1133">Transmembrane helix</keyword>
<evidence type="ECO:0000313" key="3">
    <source>
        <dbReference type="Proteomes" id="UP000187609"/>
    </source>
</evidence>
<organism evidence="2 3">
    <name type="scientific">Nicotiana attenuata</name>
    <name type="common">Coyote tobacco</name>
    <dbReference type="NCBI Taxonomy" id="49451"/>
    <lineage>
        <taxon>Eukaryota</taxon>
        <taxon>Viridiplantae</taxon>
        <taxon>Streptophyta</taxon>
        <taxon>Embryophyta</taxon>
        <taxon>Tracheophyta</taxon>
        <taxon>Spermatophyta</taxon>
        <taxon>Magnoliopsida</taxon>
        <taxon>eudicotyledons</taxon>
        <taxon>Gunneridae</taxon>
        <taxon>Pentapetalae</taxon>
        <taxon>asterids</taxon>
        <taxon>lamiids</taxon>
        <taxon>Solanales</taxon>
        <taxon>Solanaceae</taxon>
        <taxon>Nicotianoideae</taxon>
        <taxon>Nicotianeae</taxon>
        <taxon>Nicotiana</taxon>
    </lineage>
</organism>
<dbReference type="SUPFAM" id="SSF51445">
    <property type="entry name" value="(Trans)glycosidases"/>
    <property type="match status" value="1"/>
</dbReference>
<name>A0A1J6IUY7_NICAT</name>
<evidence type="ECO:0000256" key="1">
    <source>
        <dbReference type="SAM" id="Phobius"/>
    </source>
</evidence>
<dbReference type="InterPro" id="IPR017853">
    <property type="entry name" value="GH"/>
</dbReference>
<accession>A0A1J6IUY7</accession>